<proteinExistence type="predicted"/>
<dbReference type="EMBL" id="JBIMPR010000006">
    <property type="protein sequence ID" value="MFH5774335.1"/>
    <property type="molecule type" value="Genomic_DNA"/>
</dbReference>
<organism evidence="1 2">
    <name type="scientific">Paracoccus broussonetiae subsp. drimophilus</name>
    <dbReference type="NCBI Taxonomy" id="3373869"/>
    <lineage>
        <taxon>Bacteria</taxon>
        <taxon>Pseudomonadati</taxon>
        <taxon>Pseudomonadota</taxon>
        <taxon>Alphaproteobacteria</taxon>
        <taxon>Rhodobacterales</taxon>
        <taxon>Paracoccaceae</taxon>
        <taxon>Paracoccus</taxon>
        <taxon>Paracoccus broussonetiae</taxon>
    </lineage>
</organism>
<keyword evidence="2" id="KW-1185">Reference proteome</keyword>
<evidence type="ECO:0000313" key="1">
    <source>
        <dbReference type="EMBL" id="MFH5774335.1"/>
    </source>
</evidence>
<sequence>MNATVDFAGDTVTILLADPDAGWIRFAHQSQDCHAMQDAMGVMSAHRTTLFGSHSQPSRFVAGETLWRALPSFRGRFANDRFEAL</sequence>
<gene>
    <name evidence="1" type="ORF">ACHFJ0_08770</name>
</gene>
<evidence type="ECO:0000313" key="2">
    <source>
        <dbReference type="Proteomes" id="UP001609376"/>
    </source>
</evidence>
<dbReference type="RefSeq" id="WP_395133321.1">
    <property type="nucleotide sequence ID" value="NZ_JBIMPR010000006.1"/>
</dbReference>
<dbReference type="Proteomes" id="UP001609376">
    <property type="component" value="Unassembled WGS sequence"/>
</dbReference>
<comment type="caution">
    <text evidence="1">The sequence shown here is derived from an EMBL/GenBank/DDBJ whole genome shotgun (WGS) entry which is preliminary data.</text>
</comment>
<name>A0ABW7LM07_9RHOB</name>
<accession>A0ABW7LM07</accession>
<reference evidence="1 2" key="1">
    <citation type="submission" date="2024-10" db="EMBL/GenBank/DDBJ databases">
        <title>Paracoccus drimophilus sp. nov., a novel bacterium from corn roots in Hunan.</title>
        <authorList>
            <person name="Li X."/>
        </authorList>
    </citation>
    <scope>NUCLEOTIDE SEQUENCE [LARGE SCALE GENOMIC DNA]</scope>
    <source>
        <strain evidence="1 2">NGMCC 1.201697</strain>
    </source>
</reference>
<protein>
    <submittedName>
        <fullName evidence="1">Uncharacterized protein</fullName>
    </submittedName>
</protein>